<accession>J4GN09</accession>
<proteinExistence type="predicted"/>
<keyword evidence="2" id="KW-1185">Reference proteome</keyword>
<dbReference type="EMBL" id="HE796994">
    <property type="protein sequence ID" value="CCM00610.1"/>
    <property type="molecule type" value="Genomic_DNA"/>
</dbReference>
<organism evidence="1 2">
    <name type="scientific">Fibroporia radiculosa</name>
    <dbReference type="NCBI Taxonomy" id="599839"/>
    <lineage>
        <taxon>Eukaryota</taxon>
        <taxon>Fungi</taxon>
        <taxon>Dikarya</taxon>
        <taxon>Basidiomycota</taxon>
        <taxon>Agaricomycotina</taxon>
        <taxon>Agaricomycetes</taxon>
        <taxon>Polyporales</taxon>
        <taxon>Fibroporiaceae</taxon>
        <taxon>Fibroporia</taxon>
    </lineage>
</organism>
<evidence type="ECO:0000313" key="2">
    <source>
        <dbReference type="Proteomes" id="UP000006352"/>
    </source>
</evidence>
<dbReference type="InterPro" id="IPR032675">
    <property type="entry name" value="LRR_dom_sf"/>
</dbReference>
<dbReference type="Proteomes" id="UP000006352">
    <property type="component" value="Unassembled WGS sequence"/>
</dbReference>
<dbReference type="STRING" id="599839.J4GN09"/>
<dbReference type="AlphaFoldDB" id="J4GN09"/>
<gene>
    <name evidence="1" type="ORF">FIBRA_02646</name>
</gene>
<dbReference type="HOGENOM" id="CLU_581451_0_0_1"/>
<dbReference type="OrthoDB" id="3543113at2759"/>
<evidence type="ECO:0000313" key="1">
    <source>
        <dbReference type="EMBL" id="CCM00610.1"/>
    </source>
</evidence>
<dbReference type="GeneID" id="24095521"/>
<sequence length="470" mass="53548">MDDVLPAFRVLPSFVELDHEYHHEDVRDLGAKGSDLRQAIKFQLQRKILPSEMSRFRFYADRIRQLDVDCATALSMPTDILDYIASHNGGFLFSRLCALSWTKTPVDQRILPFLSPTLRSLVLNVAEDSDCALVEIPARSPLLRDFQLHGRPCYAPLFVASFKHLRVAHIPLVPVDPSLLRALAYLTELVDLDIILGDVMEKIQKPESLYSLRKLKLQGNVAAMAHLLQYCHAPLLQQVDNWDGCNGLLSDWATYLAIVSRRYSASLCVLNLRMQVNIKPRPLVRLLKILRPLQSLSSLREFRFSHNFRANPIAVLEDLAHAWPLLTKFSFDHFFIRYSADIDTLYKLISLWPQLEHLSLPHVDFSAPNPTLVKVASHRLRYIDIGFQRGNIARLSGWLVSMFPNLDVSEDMAIAHGIRRDMMPECFLLALTISKLRSEARPPKPAFTSKLPVAVSTDYIDQMANSVRAY</sequence>
<dbReference type="RefSeq" id="XP_012179893.1">
    <property type="nucleotide sequence ID" value="XM_012324503.1"/>
</dbReference>
<name>J4GN09_9APHY</name>
<dbReference type="Gene3D" id="3.80.10.10">
    <property type="entry name" value="Ribonuclease Inhibitor"/>
    <property type="match status" value="1"/>
</dbReference>
<evidence type="ECO:0008006" key="3">
    <source>
        <dbReference type="Google" id="ProtNLM"/>
    </source>
</evidence>
<reference evidence="1 2" key="1">
    <citation type="journal article" date="2012" name="Appl. Environ. Microbiol.">
        <title>Short-read sequencing for genomic analysis of the brown rot fungus Fibroporia radiculosa.</title>
        <authorList>
            <person name="Tang J.D."/>
            <person name="Perkins A.D."/>
            <person name="Sonstegard T.S."/>
            <person name="Schroeder S.G."/>
            <person name="Burgess S.C."/>
            <person name="Diehl S.V."/>
        </authorList>
    </citation>
    <scope>NUCLEOTIDE SEQUENCE [LARGE SCALE GENOMIC DNA]</scope>
    <source>
        <strain evidence="1 2">TFFH 294</strain>
    </source>
</reference>
<protein>
    <recommendedName>
        <fullName evidence="3">F-box domain-containing protein</fullName>
    </recommendedName>
</protein>
<dbReference type="InParanoid" id="J4GN09"/>
<dbReference type="SUPFAM" id="SSF52047">
    <property type="entry name" value="RNI-like"/>
    <property type="match status" value="1"/>
</dbReference>